<dbReference type="EMBL" id="JALLPB020000006">
    <property type="protein sequence ID" value="KAL3827252.1"/>
    <property type="molecule type" value="Genomic_DNA"/>
</dbReference>
<gene>
    <name evidence="2" type="ORF">ACHAXA_004727</name>
</gene>
<comment type="caution">
    <text evidence="2">The sequence shown here is derived from an EMBL/GenBank/DDBJ whole genome shotgun (WGS) entry which is preliminary data.</text>
</comment>
<dbReference type="InterPro" id="IPR009686">
    <property type="entry name" value="Senescence/spartin_C"/>
</dbReference>
<keyword evidence="3" id="KW-1185">Reference proteome</keyword>
<dbReference type="AlphaFoldDB" id="A0ABD3SRL2"/>
<organism evidence="2 3">
    <name type="scientific">Cyclostephanos tholiformis</name>
    <dbReference type="NCBI Taxonomy" id="382380"/>
    <lineage>
        <taxon>Eukaryota</taxon>
        <taxon>Sar</taxon>
        <taxon>Stramenopiles</taxon>
        <taxon>Ochrophyta</taxon>
        <taxon>Bacillariophyta</taxon>
        <taxon>Coscinodiscophyceae</taxon>
        <taxon>Thalassiosirophycidae</taxon>
        <taxon>Stephanodiscales</taxon>
        <taxon>Stephanodiscaceae</taxon>
        <taxon>Cyclostephanos</taxon>
    </lineage>
</organism>
<dbReference type="PANTHER" id="PTHR21068">
    <property type="entry name" value="SPARTIN"/>
    <property type="match status" value="1"/>
</dbReference>
<sequence>MAPAINGGGAVDEPLHYTIPNERGYFPAGSEDAAALLAEIKNATLYQVHPRFGKTLDEPLASGTLAIRDPDAGTADDVVLVCQCGDAIFYVMSDDATKKTSECEFVLMLPEDCIVVDLAGCARTDALRVEALLAARTKFRDDSAELVVPTSSCKIIYPENLPNDAVSRSMFWTSKQVSRILVSAGELGASKIESYGEKKTGGITDMKDVKIGESSIKLAQASRKVSEKTLAVAENVRGKISDFVGERIGKACAIKRGDSATKSKARALLLASTLSYGEMSNGASECYENVVKSAKAQATAFVAAKYGQSAAELCRHTAGAATNFGRTALTARRVVDPKKLIKSVAKHAVKESVKDSTNEPSTR</sequence>
<feature type="domain" description="Senescence" evidence="1">
    <location>
        <begin position="173"/>
        <end position="346"/>
    </location>
</feature>
<accession>A0ABD3SRL2</accession>
<evidence type="ECO:0000259" key="1">
    <source>
        <dbReference type="Pfam" id="PF06911"/>
    </source>
</evidence>
<protein>
    <recommendedName>
        <fullName evidence="1">Senescence domain-containing protein</fullName>
    </recommendedName>
</protein>
<dbReference type="Proteomes" id="UP001530377">
    <property type="component" value="Unassembled WGS sequence"/>
</dbReference>
<proteinExistence type="predicted"/>
<evidence type="ECO:0000313" key="2">
    <source>
        <dbReference type="EMBL" id="KAL3827252.1"/>
    </source>
</evidence>
<name>A0ABD3SRL2_9STRA</name>
<dbReference type="Pfam" id="PF06911">
    <property type="entry name" value="Senescence"/>
    <property type="match status" value="1"/>
</dbReference>
<reference evidence="2 3" key="1">
    <citation type="submission" date="2024-10" db="EMBL/GenBank/DDBJ databases">
        <title>Updated reference genomes for cyclostephanoid diatoms.</title>
        <authorList>
            <person name="Roberts W.R."/>
            <person name="Alverson A.J."/>
        </authorList>
    </citation>
    <scope>NUCLEOTIDE SEQUENCE [LARGE SCALE GENOMIC DNA]</scope>
    <source>
        <strain evidence="2 3">AJA228-03</strain>
    </source>
</reference>
<evidence type="ECO:0000313" key="3">
    <source>
        <dbReference type="Proteomes" id="UP001530377"/>
    </source>
</evidence>
<dbReference type="InterPro" id="IPR045036">
    <property type="entry name" value="Spartin-like"/>
</dbReference>
<dbReference type="PANTHER" id="PTHR21068:SF43">
    <property type="entry name" value="SPARTIN"/>
    <property type="match status" value="1"/>
</dbReference>